<dbReference type="EMBL" id="JAENHK010000010">
    <property type="protein sequence ID" value="MBK1897192.1"/>
    <property type="molecule type" value="Genomic_DNA"/>
</dbReference>
<dbReference type="InterPro" id="IPR041685">
    <property type="entry name" value="AAA_GajA/Old/RecF-like"/>
</dbReference>
<feature type="domain" description="Endonuclease GajA/Old nuclease/RecF-like AAA" evidence="1">
    <location>
        <begin position="1"/>
        <end position="398"/>
    </location>
</feature>
<keyword evidence="2" id="KW-0067">ATP-binding</keyword>
<accession>A0ABS1FXQ6</accession>
<dbReference type="Gene3D" id="3.40.50.300">
    <property type="entry name" value="P-loop containing nucleotide triphosphate hydrolases"/>
    <property type="match status" value="1"/>
</dbReference>
<dbReference type="GO" id="GO:0005524">
    <property type="term" value="F:ATP binding"/>
    <property type="evidence" value="ECO:0007669"/>
    <property type="project" value="UniProtKB-KW"/>
</dbReference>
<keyword evidence="2" id="KW-0547">Nucleotide-binding</keyword>
<dbReference type="InterPro" id="IPR027417">
    <property type="entry name" value="P-loop_NTPase"/>
</dbReference>
<dbReference type="RefSeq" id="WP_200247201.1">
    <property type="nucleotide sequence ID" value="NZ_JAENHK010000010.1"/>
</dbReference>
<dbReference type="Proteomes" id="UP000628669">
    <property type="component" value="Unassembled WGS sequence"/>
</dbReference>
<evidence type="ECO:0000313" key="3">
    <source>
        <dbReference type="Proteomes" id="UP000628669"/>
    </source>
</evidence>
<evidence type="ECO:0000313" key="2">
    <source>
        <dbReference type="EMBL" id="MBK1897192.1"/>
    </source>
</evidence>
<gene>
    <name evidence="2" type="ORF">JHL15_15620</name>
</gene>
<name>A0ABS1FXQ6_9FLAO</name>
<dbReference type="CDD" id="cd00267">
    <property type="entry name" value="ABC_ATPase"/>
    <property type="match status" value="1"/>
</dbReference>
<sequence>MRIKQIQVRNFRLLDNFSVNIEDDITLIVGKNNTGKTSLFEAINIFTKASQEISFEDFSLSSYLKFKKIVNFINRVDFNEISERRKEIFQKIIQNQTPKVQLFIEFEYDIETDCLINLSEFITDLNEKRNDATVLISFESINSLGLFSSFLNRERKEIELISWLKENLKKYYQLTCYAIDKDSNFKKDIGLNFKSKIEKVVSFEDIKASRTLDDTKSDKNKTLATGFSHYYRERDKTKEDVKRLEDTLTKVSVDLKNEYEKVLKDVIRDLNHFGASTPISIPKIEIDSQFNSEAVIKNNIKYYYKHDDINLPESYNGLGYSNLIFMVLELTSFIERFKNSSEEKKSEFLTILIEEPEAHMHPQMQQVFIKQITNKINKAKSDGINIQLIITTHSSHIIAEAGIDLKKGFDRIRYFNKINGNLEVNDFNNFKHKKVILKHFAF</sequence>
<organism evidence="2 3">
    <name type="scientific">Chryseobacterium paridis</name>
    <dbReference type="NCBI Taxonomy" id="2800328"/>
    <lineage>
        <taxon>Bacteria</taxon>
        <taxon>Pseudomonadati</taxon>
        <taxon>Bacteroidota</taxon>
        <taxon>Flavobacteriia</taxon>
        <taxon>Flavobacteriales</taxon>
        <taxon>Weeksellaceae</taxon>
        <taxon>Chryseobacterium group</taxon>
        <taxon>Chryseobacterium</taxon>
    </lineage>
</organism>
<keyword evidence="3" id="KW-1185">Reference proteome</keyword>
<evidence type="ECO:0000259" key="1">
    <source>
        <dbReference type="Pfam" id="PF13175"/>
    </source>
</evidence>
<reference evidence="3" key="1">
    <citation type="submission" date="2021-01" db="EMBL/GenBank/DDBJ databases">
        <title>Genome public.</title>
        <authorList>
            <person name="Liu C."/>
            <person name="Sun Q."/>
        </authorList>
    </citation>
    <scope>NUCLEOTIDE SEQUENCE [LARGE SCALE GENOMIC DNA]</scope>
    <source>
        <strain evidence="3">YIM B02567</strain>
    </source>
</reference>
<dbReference type="InterPro" id="IPR051396">
    <property type="entry name" value="Bact_Antivir_Def_Nuclease"/>
</dbReference>
<dbReference type="Pfam" id="PF13175">
    <property type="entry name" value="AAA_15"/>
    <property type="match status" value="1"/>
</dbReference>
<dbReference type="PANTHER" id="PTHR43581">
    <property type="entry name" value="ATP/GTP PHOSPHATASE"/>
    <property type="match status" value="1"/>
</dbReference>
<dbReference type="PANTHER" id="PTHR43581:SF2">
    <property type="entry name" value="EXCINUCLEASE ATPASE SUBUNIT"/>
    <property type="match status" value="1"/>
</dbReference>
<proteinExistence type="predicted"/>
<dbReference type="SUPFAM" id="SSF52540">
    <property type="entry name" value="P-loop containing nucleoside triphosphate hydrolases"/>
    <property type="match status" value="1"/>
</dbReference>
<comment type="caution">
    <text evidence="2">The sequence shown here is derived from an EMBL/GenBank/DDBJ whole genome shotgun (WGS) entry which is preliminary data.</text>
</comment>
<protein>
    <submittedName>
        <fullName evidence="2">ATP-binding protein</fullName>
    </submittedName>
</protein>